<evidence type="ECO:0000259" key="2">
    <source>
        <dbReference type="Pfam" id="PF24530"/>
    </source>
</evidence>
<dbReference type="PANTHER" id="PTHR33075">
    <property type="entry name" value="OS02G0499800 PROTEIN"/>
    <property type="match status" value="1"/>
</dbReference>
<reference evidence="3" key="2">
    <citation type="submission" date="2021-12" db="EMBL/GenBank/DDBJ databases">
        <title>Resequencing data analysis of finger millet.</title>
        <authorList>
            <person name="Hatakeyama M."/>
            <person name="Aluri S."/>
            <person name="Balachadran M.T."/>
            <person name="Sivarajan S.R."/>
            <person name="Poveda L."/>
            <person name="Shimizu-Inatsugi R."/>
            <person name="Schlapbach R."/>
            <person name="Sreeman S.M."/>
            <person name="Shimizu K.K."/>
        </authorList>
    </citation>
    <scope>NUCLEOTIDE SEQUENCE</scope>
</reference>
<dbReference type="PANTHER" id="PTHR33075:SF7">
    <property type="entry name" value="OS02G0303350 PROTEIN"/>
    <property type="match status" value="1"/>
</dbReference>
<organism evidence="3 4">
    <name type="scientific">Eleusine coracana subsp. coracana</name>
    <dbReference type="NCBI Taxonomy" id="191504"/>
    <lineage>
        <taxon>Eukaryota</taxon>
        <taxon>Viridiplantae</taxon>
        <taxon>Streptophyta</taxon>
        <taxon>Embryophyta</taxon>
        <taxon>Tracheophyta</taxon>
        <taxon>Spermatophyta</taxon>
        <taxon>Magnoliopsida</taxon>
        <taxon>Liliopsida</taxon>
        <taxon>Poales</taxon>
        <taxon>Poaceae</taxon>
        <taxon>PACMAD clade</taxon>
        <taxon>Chloridoideae</taxon>
        <taxon>Cynodonteae</taxon>
        <taxon>Eleusininae</taxon>
        <taxon>Eleusine</taxon>
    </lineage>
</organism>
<evidence type="ECO:0000256" key="1">
    <source>
        <dbReference type="SAM" id="MobiDB-lite"/>
    </source>
</evidence>
<feature type="domain" description="DUF7597" evidence="2">
    <location>
        <begin position="159"/>
        <end position="230"/>
    </location>
</feature>
<feature type="compositionally biased region" description="Basic and acidic residues" evidence="1">
    <location>
        <begin position="482"/>
        <end position="492"/>
    </location>
</feature>
<protein>
    <recommendedName>
        <fullName evidence="2">DUF7597 domain-containing protein</fullName>
    </recommendedName>
</protein>
<evidence type="ECO:0000313" key="4">
    <source>
        <dbReference type="Proteomes" id="UP001054889"/>
    </source>
</evidence>
<dbReference type="Proteomes" id="UP001054889">
    <property type="component" value="Unassembled WGS sequence"/>
</dbReference>
<dbReference type="EMBL" id="BQKI01000012">
    <property type="protein sequence ID" value="GJN05627.1"/>
    <property type="molecule type" value="Genomic_DNA"/>
</dbReference>
<keyword evidence="4" id="KW-1185">Reference proteome</keyword>
<evidence type="ECO:0000313" key="3">
    <source>
        <dbReference type="EMBL" id="GJN05627.1"/>
    </source>
</evidence>
<dbReference type="Pfam" id="PF24530">
    <property type="entry name" value="DUF7597"/>
    <property type="match status" value="1"/>
</dbReference>
<reference evidence="3" key="1">
    <citation type="journal article" date="2018" name="DNA Res.">
        <title>Multiple hybrid de novo genome assembly of finger millet, an orphan allotetraploid crop.</title>
        <authorList>
            <person name="Hatakeyama M."/>
            <person name="Aluri S."/>
            <person name="Balachadran M.T."/>
            <person name="Sivarajan S.R."/>
            <person name="Patrignani A."/>
            <person name="Gruter S."/>
            <person name="Poveda L."/>
            <person name="Shimizu-Inatsugi R."/>
            <person name="Baeten J."/>
            <person name="Francoijs K.J."/>
            <person name="Nataraja K.N."/>
            <person name="Reddy Y.A.N."/>
            <person name="Phadnis S."/>
            <person name="Ravikumar R.L."/>
            <person name="Schlapbach R."/>
            <person name="Sreeman S.M."/>
            <person name="Shimizu K.K."/>
        </authorList>
    </citation>
    <scope>NUCLEOTIDE SEQUENCE</scope>
</reference>
<dbReference type="AlphaFoldDB" id="A0AAV5D4T3"/>
<accession>A0AAV5D4T3</accession>
<sequence length="492" mass="56637">MCDSSVTELRKKYQQKDDLERQINQARKKYRVDDGLLGERDSDSARLSESLQHLSAIRFRSSPLKHELRVFLEEDQRNSDTYISLGNEGASASGDATNESSKVINFSRSSMYTEERTGDTERGRNSVREKLEELAIKERRRKKNWYTHEVLGNWYTNEVIFANTRNAIREFLEIHRDVRVRDIQRTHLGQALVRFESVYDRDHLVNLSSHQFSDVQITLLRHDQGRNFRTLNFNRECWLMLLGFPLDYRAQGHVESAIAPFGRNTFWEDDRANLSRILVRARVTDLVDVPQFVVLTDGERFQGFSWTIQVEVIQKELMGVLPQDEDPVPLGNNVNGLVPYDFFGFGQQVNWHHLRVAPHNEHMPFNPIPEPELALQIQPEPVEEPAEAWDLNIPILATEPMEAEGAQADFPQHQGEIDLNVEPQDEPMEHKEPQFFVEDNDSDSDEDAKGDELMSSDDSSTQHGAEERDQAGTGQDLNNRPAEADSEQKGLK</sequence>
<proteinExistence type="predicted"/>
<feature type="region of interest" description="Disordered" evidence="1">
    <location>
        <begin position="429"/>
        <end position="492"/>
    </location>
</feature>
<feature type="compositionally biased region" description="Acidic residues" evidence="1">
    <location>
        <begin position="438"/>
        <end position="449"/>
    </location>
</feature>
<name>A0AAV5D4T3_ELECO</name>
<gene>
    <name evidence="3" type="primary">ga23274</name>
    <name evidence="3" type="ORF">PR202_ga23274</name>
</gene>
<dbReference type="InterPro" id="IPR056018">
    <property type="entry name" value="DUF7597"/>
</dbReference>
<comment type="caution">
    <text evidence="3">The sequence shown here is derived from an EMBL/GenBank/DDBJ whole genome shotgun (WGS) entry which is preliminary data.</text>
</comment>